<dbReference type="PANTHER" id="PTHR23416">
    <property type="entry name" value="SIALIC ACID SYNTHASE-RELATED"/>
    <property type="match status" value="1"/>
</dbReference>
<protein>
    <submittedName>
        <fullName evidence="3">Putative colanic acid biosynthesis acetyltransferase WcaF</fullName>
    </submittedName>
</protein>
<evidence type="ECO:0000256" key="2">
    <source>
        <dbReference type="ARBA" id="ARBA00022679"/>
    </source>
</evidence>
<sequence length="182" mass="20180">MKRTNLSKYNNNWYNPGNTIKRTLWYFVNAVFFICPLNPSSGIKKILLKLFGANIGAGVVIKPGINIKYPWKLNIGENTWIGEKVWIDNLEQVNIGSNCCLSQGAVLLCGNHNYKKETFDLMVGNITLEDGVWIGAQAMLTPGTLCKTHAVLSVQSVGSGILESYSVYRGNPAVKVKDRIIE</sequence>
<dbReference type="Gene3D" id="2.160.10.10">
    <property type="entry name" value="Hexapeptide repeat proteins"/>
    <property type="match status" value="1"/>
</dbReference>
<proteinExistence type="inferred from homology"/>
<organism evidence="3 4">
    <name type="scientific">Saccharicrinis carchari</name>
    <dbReference type="NCBI Taxonomy" id="1168039"/>
    <lineage>
        <taxon>Bacteria</taxon>
        <taxon>Pseudomonadati</taxon>
        <taxon>Bacteroidota</taxon>
        <taxon>Bacteroidia</taxon>
        <taxon>Marinilabiliales</taxon>
        <taxon>Marinilabiliaceae</taxon>
        <taxon>Saccharicrinis</taxon>
    </lineage>
</organism>
<evidence type="ECO:0000313" key="3">
    <source>
        <dbReference type="EMBL" id="SMO40772.1"/>
    </source>
</evidence>
<dbReference type="AlphaFoldDB" id="A0A521B108"/>
<dbReference type="GO" id="GO:0005829">
    <property type="term" value="C:cytosol"/>
    <property type="evidence" value="ECO:0007669"/>
    <property type="project" value="TreeGrafter"/>
</dbReference>
<dbReference type="InterPro" id="IPR011004">
    <property type="entry name" value="Trimer_LpxA-like_sf"/>
</dbReference>
<reference evidence="3 4" key="1">
    <citation type="submission" date="2017-05" db="EMBL/GenBank/DDBJ databases">
        <authorList>
            <person name="Varghese N."/>
            <person name="Submissions S."/>
        </authorList>
    </citation>
    <scope>NUCLEOTIDE SEQUENCE [LARGE SCALE GENOMIC DNA]</scope>
    <source>
        <strain evidence="3 4">DSM 27040</strain>
    </source>
</reference>
<keyword evidence="2 3" id="KW-0808">Transferase</keyword>
<dbReference type="EMBL" id="FXTB01000001">
    <property type="protein sequence ID" value="SMO40772.1"/>
    <property type="molecule type" value="Genomic_DNA"/>
</dbReference>
<evidence type="ECO:0000256" key="1">
    <source>
        <dbReference type="ARBA" id="ARBA00007274"/>
    </source>
</evidence>
<gene>
    <name evidence="3" type="ORF">SAMN06265379_101576</name>
</gene>
<dbReference type="RefSeq" id="WP_142531931.1">
    <property type="nucleotide sequence ID" value="NZ_FXTB01000001.1"/>
</dbReference>
<dbReference type="GO" id="GO:0008374">
    <property type="term" value="F:O-acyltransferase activity"/>
    <property type="evidence" value="ECO:0007669"/>
    <property type="project" value="TreeGrafter"/>
</dbReference>
<dbReference type="Proteomes" id="UP000319040">
    <property type="component" value="Unassembled WGS sequence"/>
</dbReference>
<name>A0A521B108_SACCC</name>
<dbReference type="InterPro" id="IPR051159">
    <property type="entry name" value="Hexapeptide_acetyltransf"/>
</dbReference>
<dbReference type="SUPFAM" id="SSF51161">
    <property type="entry name" value="Trimeric LpxA-like enzymes"/>
    <property type="match status" value="1"/>
</dbReference>
<dbReference type="PANTHER" id="PTHR23416:SF23">
    <property type="entry name" value="ACETYLTRANSFERASE C18B11.09C-RELATED"/>
    <property type="match status" value="1"/>
</dbReference>
<dbReference type="OrthoDB" id="9812571at2"/>
<keyword evidence="4" id="KW-1185">Reference proteome</keyword>
<evidence type="ECO:0000313" key="4">
    <source>
        <dbReference type="Proteomes" id="UP000319040"/>
    </source>
</evidence>
<comment type="similarity">
    <text evidence="1">Belongs to the transferase hexapeptide repeat family.</text>
</comment>
<dbReference type="NCBIfam" id="NF007797">
    <property type="entry name" value="PRK10502.1"/>
    <property type="match status" value="1"/>
</dbReference>
<accession>A0A521B108</accession>